<dbReference type="Proteomes" id="UP001153555">
    <property type="component" value="Unassembled WGS sequence"/>
</dbReference>
<protein>
    <submittedName>
        <fullName evidence="2">Embryo defective 1703</fullName>
    </submittedName>
</protein>
<feature type="region of interest" description="Disordered" evidence="1">
    <location>
        <begin position="30"/>
        <end position="107"/>
    </location>
</feature>
<dbReference type="EMBL" id="CACSLK010014277">
    <property type="protein sequence ID" value="CAA0816633.1"/>
    <property type="molecule type" value="Genomic_DNA"/>
</dbReference>
<dbReference type="PANTHER" id="PTHR34962:SF1">
    <property type="entry name" value="EMBRYO DEFECTIVE 1703-RELATED"/>
    <property type="match status" value="1"/>
</dbReference>
<name>A0A9N7R8L0_STRHE</name>
<dbReference type="PANTHER" id="PTHR34962">
    <property type="entry name" value="EMBRYO DEFECTIVE 1703-RELATED"/>
    <property type="match status" value="1"/>
</dbReference>
<keyword evidence="3" id="KW-1185">Reference proteome</keyword>
<feature type="compositionally biased region" description="Polar residues" evidence="1">
    <location>
        <begin position="434"/>
        <end position="448"/>
    </location>
</feature>
<feature type="region of interest" description="Disordered" evidence="1">
    <location>
        <begin position="768"/>
        <end position="831"/>
    </location>
</feature>
<evidence type="ECO:0000256" key="1">
    <source>
        <dbReference type="SAM" id="MobiDB-lite"/>
    </source>
</evidence>
<comment type="caution">
    <text evidence="2">The sequence shown here is derived from an EMBL/GenBank/DDBJ whole genome shotgun (WGS) entry which is preliminary data.</text>
</comment>
<accession>A0A9N7R8L0</accession>
<feature type="compositionally biased region" description="Polar residues" evidence="1">
    <location>
        <begin position="795"/>
        <end position="823"/>
    </location>
</feature>
<dbReference type="OrthoDB" id="611606at2759"/>
<reference evidence="2" key="1">
    <citation type="submission" date="2019-12" db="EMBL/GenBank/DDBJ databases">
        <authorList>
            <person name="Scholes J."/>
        </authorList>
    </citation>
    <scope>NUCLEOTIDE SEQUENCE</scope>
</reference>
<feature type="compositionally biased region" description="Basic residues" evidence="1">
    <location>
        <begin position="1080"/>
        <end position="1096"/>
    </location>
</feature>
<feature type="region of interest" description="Disordered" evidence="1">
    <location>
        <begin position="431"/>
        <end position="464"/>
    </location>
</feature>
<gene>
    <name evidence="2" type="ORF">SHERM_16499</name>
</gene>
<feature type="region of interest" description="Disordered" evidence="1">
    <location>
        <begin position="1077"/>
        <end position="1096"/>
    </location>
</feature>
<feature type="compositionally biased region" description="Low complexity" evidence="1">
    <location>
        <begin position="48"/>
        <end position="59"/>
    </location>
</feature>
<evidence type="ECO:0000313" key="2">
    <source>
        <dbReference type="EMBL" id="CAA0816633.1"/>
    </source>
</evidence>
<organism evidence="2 3">
    <name type="scientific">Striga hermonthica</name>
    <name type="common">Purple witchweed</name>
    <name type="synonym">Buchnera hermonthica</name>
    <dbReference type="NCBI Taxonomy" id="68872"/>
    <lineage>
        <taxon>Eukaryota</taxon>
        <taxon>Viridiplantae</taxon>
        <taxon>Streptophyta</taxon>
        <taxon>Embryophyta</taxon>
        <taxon>Tracheophyta</taxon>
        <taxon>Spermatophyta</taxon>
        <taxon>Magnoliopsida</taxon>
        <taxon>eudicotyledons</taxon>
        <taxon>Gunneridae</taxon>
        <taxon>Pentapetalae</taxon>
        <taxon>asterids</taxon>
        <taxon>lamiids</taxon>
        <taxon>Lamiales</taxon>
        <taxon>Orobanchaceae</taxon>
        <taxon>Buchnereae</taxon>
        <taxon>Striga</taxon>
    </lineage>
</organism>
<feature type="compositionally biased region" description="Polar residues" evidence="1">
    <location>
        <begin position="61"/>
        <end position="78"/>
    </location>
</feature>
<feature type="compositionally biased region" description="Basic and acidic residues" evidence="1">
    <location>
        <begin position="89"/>
        <end position="102"/>
    </location>
</feature>
<dbReference type="AlphaFoldDB" id="A0A9N7R8L0"/>
<proteinExistence type="predicted"/>
<feature type="region of interest" description="Disordered" evidence="1">
    <location>
        <begin position="375"/>
        <end position="407"/>
    </location>
</feature>
<feature type="compositionally biased region" description="Basic and acidic residues" evidence="1">
    <location>
        <begin position="387"/>
        <end position="400"/>
    </location>
</feature>
<sequence>MQLKKTSIAPLILAASMSLLPISKMENLSSTWTTQEPPELSEEKAHSTTAAAAAAAATAGESHSTPSSFSGDGTNLESGSPGVCVNDSKSVEESETKSENDKNGGSAMWNKLENWRVQYERDSEFWGVGTGPIFTVFQNSDGKVERVIVNEDEIMRRARIDPMSCDDNDELAEVNHKISFAKDLANEMENGSDVIPRNSSVAKFLHTGGKSRFMEVIRGVTLKPGSFPKQSRVGFFALCGLCLIWAVRGIFLTGEKSKKLTRLEKEMLQRKVKARAENEKMAKGNVEIVTPLIEPQIVSLEKPQLNKEELVNSIIKAKESYSEVGVVQYSGYQNKEQKDKIEEIRAMARHAREIEREDSLSDDLGKENYRALEDLSRHSLNPQNEFQSREVYKRDSDRTTELNPFADGGITEECETEVYDFPNVTESLKLEASNMKQEPRSSSTNEANHLSEGPSGPLVSSSRKKLRIIKSAKEAREYLSLKHHKLEVDQTEDEVGAYIASDRTSKNANLTNKVNASPHLNTAQDFSHPSEDYVTVGEKAEENTECLDDMRKSRMFTGGEVSVSSDSTEADSDSEDTKNSEIPDKNEVADAAEDKAADLAPLINKENWLDKNFNKFEPIVEKIGVGFKDNYWAAREKASLEPDLTTELAELKETAYSELEWMKDERLAEIVFKVRDNELSGRDPFHLISEEDKHAFFSGLEKKVQQENEKLLKLHEYFHSNIENLDYGADGISVYDPPEKIIPRWKVPPAETNPEFLNNFVEQRKTLFSESHKNSISSKRTGKKMVHKSEKPSSHKNSQLDKPSTDPQKANLASSRTIIQGSDGSIKAGKRSGKEFWEHTKKWSRGTLESYNAETDPEIKAVMRDMGKDLDRWTTEKEIQETADLMDKIPEKRQKFIKEKLAKVKREVELFGPQAVVSKYREYGEDKEEDYLWWLDLPSVLCIEMYTVENGEQRVGLYSLEMAADLELDPKQYHVIAFEHAGDCKNFCYIIQAHLEMLGNGNAFVVARPPKDAFREAKANGFSVTVIRKGELQLNIDQTLEEVEELITEIGSKMYHDKITKERSVDIDVMMKGVFGSTKPAKRGRRKRKSRRRIKP</sequence>
<feature type="region of interest" description="Disordered" evidence="1">
    <location>
        <begin position="557"/>
        <end position="582"/>
    </location>
</feature>
<evidence type="ECO:0000313" key="3">
    <source>
        <dbReference type="Proteomes" id="UP001153555"/>
    </source>
</evidence>